<dbReference type="Proteomes" id="UP001146793">
    <property type="component" value="Unassembled WGS sequence"/>
</dbReference>
<name>A0AAV8ABW5_9EUKA</name>
<dbReference type="InterPro" id="IPR036397">
    <property type="entry name" value="RNaseH_sf"/>
</dbReference>
<sequence>MDEKGIWDYSPQLRTFTRRKKTKSNPYVSGLNDTRQNGRDTLAATVSFSGKQLPAFTIQHRRRKTKTITTDGIKRNVIVDRGCAGMNGILFQKWAVFFLKHASRGDVLILDNLGSHKNKKALEMLKNAGIKVCFTPPYSASKVSPLDNSFFSVLSSKIERLDEIFHSFQNKTDTIQNLLDSIRPRTIINFFKLCKLPFKLDQKIKYSVRNYSKKFN</sequence>
<gene>
    <name evidence="2" type="ORF">M0812_06380</name>
</gene>
<dbReference type="Pfam" id="PF13358">
    <property type="entry name" value="DDE_3"/>
    <property type="match status" value="1"/>
</dbReference>
<evidence type="ECO:0000259" key="1">
    <source>
        <dbReference type="Pfam" id="PF13358"/>
    </source>
</evidence>
<reference evidence="2" key="1">
    <citation type="submission" date="2022-08" db="EMBL/GenBank/DDBJ databases">
        <title>Novel sulphate-reducing endosymbionts in the free-living metamonad Anaeramoeba.</title>
        <authorList>
            <person name="Jerlstrom-Hultqvist J."/>
            <person name="Cepicka I."/>
            <person name="Gallot-Lavallee L."/>
            <person name="Salas-Leiva D."/>
            <person name="Curtis B.A."/>
            <person name="Zahonova K."/>
            <person name="Pipaliya S."/>
            <person name="Dacks J."/>
            <person name="Roger A.J."/>
        </authorList>
    </citation>
    <scope>NUCLEOTIDE SEQUENCE</scope>
    <source>
        <strain evidence="2">Busselton2</strain>
    </source>
</reference>
<evidence type="ECO:0000313" key="2">
    <source>
        <dbReference type="EMBL" id="KAJ3450212.1"/>
    </source>
</evidence>
<feature type="domain" description="Tc1-like transposase DDE" evidence="1">
    <location>
        <begin position="86"/>
        <end position="140"/>
    </location>
</feature>
<organism evidence="2 3">
    <name type="scientific">Anaeramoeba flamelloides</name>
    <dbReference type="NCBI Taxonomy" id="1746091"/>
    <lineage>
        <taxon>Eukaryota</taxon>
        <taxon>Metamonada</taxon>
        <taxon>Anaeramoebidae</taxon>
        <taxon>Anaeramoeba</taxon>
    </lineage>
</organism>
<proteinExistence type="predicted"/>
<protein>
    <submittedName>
        <fullName evidence="2">Integrase protein-related</fullName>
    </submittedName>
</protein>
<dbReference type="InterPro" id="IPR038717">
    <property type="entry name" value="Tc1-like_DDE_dom"/>
</dbReference>
<dbReference type="GO" id="GO:0003676">
    <property type="term" value="F:nucleic acid binding"/>
    <property type="evidence" value="ECO:0007669"/>
    <property type="project" value="InterPro"/>
</dbReference>
<dbReference type="EMBL" id="JANTQA010000012">
    <property type="protein sequence ID" value="KAJ3450212.1"/>
    <property type="molecule type" value="Genomic_DNA"/>
</dbReference>
<accession>A0AAV8ABW5</accession>
<evidence type="ECO:0000313" key="3">
    <source>
        <dbReference type="Proteomes" id="UP001146793"/>
    </source>
</evidence>
<comment type="caution">
    <text evidence="2">The sequence shown here is derived from an EMBL/GenBank/DDBJ whole genome shotgun (WGS) entry which is preliminary data.</text>
</comment>
<dbReference type="AlphaFoldDB" id="A0AAV8ABW5"/>
<dbReference type="Gene3D" id="3.30.420.10">
    <property type="entry name" value="Ribonuclease H-like superfamily/Ribonuclease H"/>
    <property type="match status" value="1"/>
</dbReference>